<accession>A0A3A5JSG3</accession>
<dbReference type="Pfam" id="PF13450">
    <property type="entry name" value="NAD_binding_8"/>
    <property type="match status" value="1"/>
</dbReference>
<comment type="caution">
    <text evidence="12">The sequence shown here is derived from an EMBL/GenBank/DDBJ whole genome shotgun (WGS) entry which is preliminary data.</text>
</comment>
<comment type="cofactor">
    <cofactor evidence="1">
        <name>FMN</name>
        <dbReference type="ChEBI" id="CHEBI:58210"/>
    </cofactor>
</comment>
<reference evidence="12 13" key="1">
    <citation type="submission" date="2018-09" db="EMBL/GenBank/DDBJ databases">
        <title>Mesorhizobium carmichaelinearum sp. nov. isolated from Carmichaelinea spp. root nodules in New Zealand.</title>
        <authorList>
            <person name="De Meyer S.E."/>
        </authorList>
    </citation>
    <scope>NUCLEOTIDE SEQUENCE [LARGE SCALE GENOMIC DNA]</scope>
    <source>
        <strain evidence="12 13">ICMP19557</strain>
    </source>
</reference>
<gene>
    <name evidence="12" type="ORF">D3227_39055</name>
</gene>
<dbReference type="GO" id="GO:0046872">
    <property type="term" value="F:metal ion binding"/>
    <property type="evidence" value="ECO:0007669"/>
    <property type="project" value="UniProtKB-KW"/>
</dbReference>
<sequence>MARDPKYDILFEPIKIGPKVLKNRFYQVPHCNGAGSDRPGSQAEHRAVKAEGGWAAVCTEACAVNPEGDFEPHTLASLYDDDDVINLRHMTDEVHRHDALAGVELWHSGGISPCYESRAVPKGVGQLMTVYTPHCAGHEMDLNDIQSCHRDFENGAKRAVDAGFDIVYSYGSHSVLPFQFLSKWYNKRTDKYGGSFENRARFWREQSERIKKAVGDHCALAIRISVDQLMGPDGLEVLDDGLRFIELLDRDGHVDLWDVNINDQFEWGEDAGPSRFFKANHQAPFVKHVKSVTKAPVLNVGRFTSPDDMVNVINSGQADIIGAARPSIADPFLPKKIDEGRLEDIRECIGCNMCISRWERGVRMVCTQNATAMEEYRRDWHPEKFKKADQPESILVVGAGPAGLECARVLGEQGHEVHLVDAEKEIGGHMRYVSQFPGLGEWWRLITYRQAQIAKLKNIELHLGQRLTAEGVLTYGADKVVLATGARWLDNGFSQVTMGAIPGIDCSTPYFATPEQVMAGKAIGQRVLVLDADGYYTAYSIADKLADEGKQVTAVSVFGQIGSWTNYTLETPFMQRTMRKKGIKQIGGTWIQDVEVSNCVQVRLFDLYRDDPSRTTVPVAGEYPRKMSNEATLMEFDTVVLVTGRVSNDGLYKELAAQKDRWKEEDIKGIYQAGDCYAPRFLADTIFAGHRIAREITSADPQTPLPYKRERMVWGRERT</sequence>
<dbReference type="RefSeq" id="WP_120019314.1">
    <property type="nucleotide sequence ID" value="NZ_QZWZ01000095.1"/>
</dbReference>
<comment type="cofactor">
    <cofactor evidence="2">
        <name>[4Fe-4S] cluster</name>
        <dbReference type="ChEBI" id="CHEBI:49883"/>
    </cofactor>
</comment>
<dbReference type="Pfam" id="PF00724">
    <property type="entry name" value="Oxidored_FMN"/>
    <property type="match status" value="1"/>
</dbReference>
<keyword evidence="7" id="KW-0560">Oxidoreductase</keyword>
<dbReference type="InterPro" id="IPR036188">
    <property type="entry name" value="FAD/NAD-bd_sf"/>
</dbReference>
<evidence type="ECO:0000256" key="1">
    <source>
        <dbReference type="ARBA" id="ARBA00001917"/>
    </source>
</evidence>
<evidence type="ECO:0000256" key="5">
    <source>
        <dbReference type="ARBA" id="ARBA00022643"/>
    </source>
</evidence>
<organism evidence="12 13">
    <name type="scientific">Mesorhizobium waimense</name>
    <dbReference type="NCBI Taxonomy" id="1300307"/>
    <lineage>
        <taxon>Bacteria</taxon>
        <taxon>Pseudomonadati</taxon>
        <taxon>Pseudomonadota</taxon>
        <taxon>Alphaproteobacteria</taxon>
        <taxon>Hyphomicrobiales</taxon>
        <taxon>Phyllobacteriaceae</taxon>
        <taxon>Mesorhizobium</taxon>
    </lineage>
</organism>
<feature type="domain" description="NADH:flavin oxidoreductase/NADH oxidase N-terminal" evidence="10">
    <location>
        <begin position="10"/>
        <end position="341"/>
    </location>
</feature>
<evidence type="ECO:0000256" key="2">
    <source>
        <dbReference type="ARBA" id="ARBA00001966"/>
    </source>
</evidence>
<evidence type="ECO:0000256" key="7">
    <source>
        <dbReference type="ARBA" id="ARBA00023002"/>
    </source>
</evidence>
<evidence type="ECO:0000313" key="12">
    <source>
        <dbReference type="EMBL" id="RJT23219.1"/>
    </source>
</evidence>
<dbReference type="InterPro" id="IPR054428">
    <property type="entry name" value="TMADH/DMDH/HD_second_a-b"/>
</dbReference>
<dbReference type="SUPFAM" id="SSF51905">
    <property type="entry name" value="FAD/NAD(P)-binding domain"/>
    <property type="match status" value="1"/>
</dbReference>
<keyword evidence="6" id="KW-0479">Metal-binding</keyword>
<evidence type="ECO:0000259" key="10">
    <source>
        <dbReference type="Pfam" id="PF00724"/>
    </source>
</evidence>
<keyword evidence="5" id="KW-0288">FMN</keyword>
<keyword evidence="13" id="KW-1185">Reference proteome</keyword>
<keyword evidence="4" id="KW-0285">Flavoprotein</keyword>
<evidence type="ECO:0000256" key="4">
    <source>
        <dbReference type="ARBA" id="ARBA00022630"/>
    </source>
</evidence>
<feature type="domain" description="TMADH/DMDH/HD second alpha/beta" evidence="11">
    <location>
        <begin position="513"/>
        <end position="643"/>
    </location>
</feature>
<dbReference type="AlphaFoldDB" id="A0A3A5JSG3"/>
<dbReference type="Gene3D" id="3.20.20.70">
    <property type="entry name" value="Aldolase class I"/>
    <property type="match status" value="1"/>
</dbReference>
<evidence type="ECO:0000256" key="9">
    <source>
        <dbReference type="ARBA" id="ARBA00023014"/>
    </source>
</evidence>
<dbReference type="OrthoDB" id="9804454at2"/>
<dbReference type="InterPro" id="IPR051793">
    <property type="entry name" value="NADH:flavin_oxidoreductase"/>
</dbReference>
<keyword evidence="9" id="KW-0411">Iron-sulfur</keyword>
<dbReference type="Gene3D" id="3.40.50.720">
    <property type="entry name" value="NAD(P)-binding Rossmann-like Domain"/>
    <property type="match status" value="1"/>
</dbReference>
<name>A0A3A5JSG3_9HYPH</name>
<comment type="similarity">
    <text evidence="3">In the N-terminal section; belongs to the NADH:flavin oxidoreductase/NADH oxidase family.</text>
</comment>
<evidence type="ECO:0000256" key="6">
    <source>
        <dbReference type="ARBA" id="ARBA00022723"/>
    </source>
</evidence>
<evidence type="ECO:0000256" key="3">
    <source>
        <dbReference type="ARBA" id="ARBA00011048"/>
    </source>
</evidence>
<dbReference type="GO" id="GO:0016491">
    <property type="term" value="F:oxidoreductase activity"/>
    <property type="evidence" value="ECO:0007669"/>
    <property type="project" value="UniProtKB-KW"/>
</dbReference>
<dbReference type="InterPro" id="IPR013785">
    <property type="entry name" value="Aldolase_TIM"/>
</dbReference>
<evidence type="ECO:0000313" key="13">
    <source>
        <dbReference type="Proteomes" id="UP000272706"/>
    </source>
</evidence>
<evidence type="ECO:0000256" key="8">
    <source>
        <dbReference type="ARBA" id="ARBA00023004"/>
    </source>
</evidence>
<dbReference type="PANTHER" id="PTHR42917:SF2">
    <property type="entry name" value="2,4-DIENOYL-COA REDUCTASE [(2E)-ENOYL-COA-PRODUCING]"/>
    <property type="match status" value="1"/>
</dbReference>
<dbReference type="PRINTS" id="PR00368">
    <property type="entry name" value="FADPNR"/>
</dbReference>
<dbReference type="Gene3D" id="3.50.50.60">
    <property type="entry name" value="FAD/NAD(P)-binding domain"/>
    <property type="match status" value="1"/>
</dbReference>
<dbReference type="GO" id="GO:0010181">
    <property type="term" value="F:FMN binding"/>
    <property type="evidence" value="ECO:0007669"/>
    <property type="project" value="InterPro"/>
</dbReference>
<dbReference type="SUPFAM" id="SSF51395">
    <property type="entry name" value="FMN-linked oxidoreductases"/>
    <property type="match status" value="1"/>
</dbReference>
<dbReference type="GO" id="GO:0051536">
    <property type="term" value="F:iron-sulfur cluster binding"/>
    <property type="evidence" value="ECO:0007669"/>
    <property type="project" value="UniProtKB-KW"/>
</dbReference>
<dbReference type="EMBL" id="QZWZ01000095">
    <property type="protein sequence ID" value="RJT23219.1"/>
    <property type="molecule type" value="Genomic_DNA"/>
</dbReference>
<dbReference type="InterPro" id="IPR001155">
    <property type="entry name" value="OxRdtase_FMN_N"/>
</dbReference>
<evidence type="ECO:0000259" key="11">
    <source>
        <dbReference type="Pfam" id="PF22620"/>
    </source>
</evidence>
<dbReference type="PANTHER" id="PTHR42917">
    <property type="entry name" value="2,4-DIENOYL-COA REDUCTASE"/>
    <property type="match status" value="1"/>
</dbReference>
<dbReference type="Pfam" id="PF22620">
    <property type="entry name" value="OYE-like_second_a-b"/>
    <property type="match status" value="1"/>
</dbReference>
<dbReference type="Proteomes" id="UP000272706">
    <property type="component" value="Unassembled WGS sequence"/>
</dbReference>
<keyword evidence="8" id="KW-0408">Iron</keyword>
<proteinExistence type="inferred from homology"/>
<protein>
    <submittedName>
        <fullName evidence="12">FAD-binding protein</fullName>
    </submittedName>
</protein>